<sequence length="277" mass="32329">MSSKFFDQMGSFEDYYRALRIQSNANDEDIRKAHHAGVLKFHPDKQTTDEEVRKNTPVFRSIQEAYEVLKEQKTRKTYDLAYATNENGTATRRTPPPTPKKPAEPERSEFRRPDFPRRTRWPENESSRPKKWSQLRSPQDFQAALEFLMGAQHHFVAQKDATEVAGIEARTYFELHFNKIHQDVQQSPAGKVYSPVSRRDALNLWSGLAGKLHALELEMIKLLWKLDKIGIFCDKFLKAMKRKDTNEFVTAIQQIKEGRELLADLDREIGLYRKSAW</sequence>
<name>A0A4Z1NJK1_9PEZI</name>
<dbReference type="PANTHER" id="PTHR44145">
    <property type="entry name" value="DNAJ HOMOLOG SUBFAMILY A MEMBER 3, MITOCHONDRIAL"/>
    <property type="match status" value="1"/>
</dbReference>
<feature type="region of interest" description="Disordered" evidence="2">
    <location>
        <begin position="81"/>
        <end position="135"/>
    </location>
</feature>
<dbReference type="InterPro" id="IPR001623">
    <property type="entry name" value="DnaJ_domain"/>
</dbReference>
<evidence type="ECO:0000259" key="3">
    <source>
        <dbReference type="PROSITE" id="PS50076"/>
    </source>
</evidence>
<evidence type="ECO:0000256" key="1">
    <source>
        <dbReference type="ARBA" id="ARBA00023186"/>
    </source>
</evidence>
<dbReference type="Pfam" id="PF00226">
    <property type="entry name" value="DnaJ"/>
    <property type="match status" value="1"/>
</dbReference>
<reference evidence="4 5" key="1">
    <citation type="submission" date="2019-04" db="EMBL/GenBank/DDBJ databases">
        <title>High contiguity whole genome sequence and gene annotation resource for two Venturia nashicola isolates.</title>
        <authorList>
            <person name="Prokchorchik M."/>
            <person name="Won K."/>
            <person name="Lee Y."/>
            <person name="Choi E.D."/>
            <person name="Segonzac C."/>
            <person name="Sohn K.H."/>
        </authorList>
    </citation>
    <scope>NUCLEOTIDE SEQUENCE [LARGE SCALE GENOMIC DNA]</scope>
    <source>
        <strain evidence="4 5">PRI2</strain>
    </source>
</reference>
<keyword evidence="5" id="KW-1185">Reference proteome</keyword>
<dbReference type="PANTHER" id="PTHR44145:SF3">
    <property type="entry name" value="DNAJ HOMOLOG SUBFAMILY A MEMBER 3, MITOCHONDRIAL"/>
    <property type="match status" value="1"/>
</dbReference>
<dbReference type="PROSITE" id="PS50076">
    <property type="entry name" value="DNAJ_2"/>
    <property type="match status" value="1"/>
</dbReference>
<proteinExistence type="predicted"/>
<gene>
    <name evidence="4" type="ORF">E6O75_ATG10336</name>
</gene>
<keyword evidence="1" id="KW-0143">Chaperone</keyword>
<protein>
    <submittedName>
        <fullName evidence="4">J domain-containing protein</fullName>
    </submittedName>
</protein>
<dbReference type="CDD" id="cd06257">
    <property type="entry name" value="DnaJ"/>
    <property type="match status" value="1"/>
</dbReference>
<dbReference type="InterPro" id="IPR051938">
    <property type="entry name" value="Apopto_cytoskel_mod"/>
</dbReference>
<dbReference type="Proteomes" id="UP000298493">
    <property type="component" value="Unassembled WGS sequence"/>
</dbReference>
<dbReference type="Gene3D" id="1.10.287.110">
    <property type="entry name" value="DnaJ domain"/>
    <property type="match status" value="1"/>
</dbReference>
<organism evidence="4 5">
    <name type="scientific">Venturia nashicola</name>
    <dbReference type="NCBI Taxonomy" id="86259"/>
    <lineage>
        <taxon>Eukaryota</taxon>
        <taxon>Fungi</taxon>
        <taxon>Dikarya</taxon>
        <taxon>Ascomycota</taxon>
        <taxon>Pezizomycotina</taxon>
        <taxon>Dothideomycetes</taxon>
        <taxon>Pleosporomycetidae</taxon>
        <taxon>Venturiales</taxon>
        <taxon>Venturiaceae</taxon>
        <taxon>Venturia</taxon>
    </lineage>
</organism>
<dbReference type="AlphaFoldDB" id="A0A4Z1NJK1"/>
<evidence type="ECO:0000256" key="2">
    <source>
        <dbReference type="SAM" id="MobiDB-lite"/>
    </source>
</evidence>
<dbReference type="EMBL" id="SNSC02000035">
    <property type="protein sequence ID" value="TID12729.1"/>
    <property type="molecule type" value="Genomic_DNA"/>
</dbReference>
<evidence type="ECO:0000313" key="5">
    <source>
        <dbReference type="Proteomes" id="UP000298493"/>
    </source>
</evidence>
<evidence type="ECO:0000313" key="4">
    <source>
        <dbReference type="EMBL" id="TID12729.1"/>
    </source>
</evidence>
<dbReference type="SMART" id="SM00271">
    <property type="entry name" value="DnaJ"/>
    <property type="match status" value="1"/>
</dbReference>
<comment type="caution">
    <text evidence="4">The sequence shown here is derived from an EMBL/GenBank/DDBJ whole genome shotgun (WGS) entry which is preliminary data.</text>
</comment>
<dbReference type="SUPFAM" id="SSF46565">
    <property type="entry name" value="Chaperone J-domain"/>
    <property type="match status" value="1"/>
</dbReference>
<accession>A0A4Z1NJK1</accession>
<dbReference type="STRING" id="86259.A0A4Z1NJK1"/>
<feature type="compositionally biased region" description="Basic and acidic residues" evidence="2">
    <location>
        <begin position="101"/>
        <end position="128"/>
    </location>
</feature>
<feature type="domain" description="J" evidence="3">
    <location>
        <begin position="14"/>
        <end position="82"/>
    </location>
</feature>
<dbReference type="PRINTS" id="PR00625">
    <property type="entry name" value="JDOMAIN"/>
</dbReference>
<dbReference type="InterPro" id="IPR036869">
    <property type="entry name" value="J_dom_sf"/>
</dbReference>